<evidence type="ECO:0000259" key="7">
    <source>
        <dbReference type="SMART" id="SM00829"/>
    </source>
</evidence>
<dbReference type="GO" id="GO:0018455">
    <property type="term" value="F:alcohol dehydrogenase [NAD(P)+] activity"/>
    <property type="evidence" value="ECO:0007669"/>
    <property type="project" value="UniProtKB-ARBA"/>
</dbReference>
<dbReference type="InterPro" id="IPR020843">
    <property type="entry name" value="ER"/>
</dbReference>
<accession>A0A1J7JA20</accession>
<comment type="similarity">
    <text evidence="2">Belongs to the zinc-containing alcohol dehydrogenase family.</text>
</comment>
<evidence type="ECO:0000256" key="5">
    <source>
        <dbReference type="ARBA" id="ARBA00023002"/>
    </source>
</evidence>
<keyword evidence="9" id="KW-1185">Reference proteome</keyword>
<dbReference type="Pfam" id="PF00107">
    <property type="entry name" value="ADH_zinc_N"/>
    <property type="match status" value="1"/>
</dbReference>
<dbReference type="InterPro" id="IPR013154">
    <property type="entry name" value="ADH-like_N"/>
</dbReference>
<dbReference type="Gene3D" id="3.90.180.10">
    <property type="entry name" value="Medium-chain alcohol dehydrogenases, catalytic domain"/>
    <property type="match status" value="1"/>
</dbReference>
<evidence type="ECO:0000256" key="4">
    <source>
        <dbReference type="ARBA" id="ARBA00022833"/>
    </source>
</evidence>
<dbReference type="InParanoid" id="A0A1J7JA20"/>
<dbReference type="Gene3D" id="3.40.50.720">
    <property type="entry name" value="NAD(P)-binding Rossmann-like Domain"/>
    <property type="match status" value="1"/>
</dbReference>
<dbReference type="Pfam" id="PF08240">
    <property type="entry name" value="ADH_N"/>
    <property type="match status" value="1"/>
</dbReference>
<gene>
    <name evidence="8" type="ORF">CONLIGDRAFT_516877</name>
</gene>
<dbReference type="AlphaFoldDB" id="A0A1J7JA20"/>
<evidence type="ECO:0000256" key="1">
    <source>
        <dbReference type="ARBA" id="ARBA00001947"/>
    </source>
</evidence>
<sequence length="351" mass="37390">MGSVPKEIPKTMKAGQWDPAQNKIVINTIPVPIPGPSQFLVKIRSASLCHSDILAIEQATKPVTLSHEGVGHIVSLHPSVQTSSGFSVGDAVGFLYILGACFECAGCMIHNLHCETGHQLLQGFTTDGFFAEYALVDVHNAAKLDEGVWDMERASPVFCAGITSFHSVDSCGLKPGEWFGVVGAGGLGQISTQYAKAMGLKVVAIDVADANLAETKKLGADAVFNSRTNPDYVAQLKELTGGGCHAVALYTNAVQAFRAAPPLIRLGGTMMVIGIPKEPFPVSAMDLVMGHYRIKADCTSIPQRMQKAVDFTAKHGIMPNVEIRGGLEALQGMIDEMRAGRNAKRTAIVFE</sequence>
<dbReference type="SMART" id="SM00829">
    <property type="entry name" value="PKS_ER"/>
    <property type="match status" value="1"/>
</dbReference>
<dbReference type="PANTHER" id="PTHR42940">
    <property type="entry name" value="ALCOHOL DEHYDROGENASE 1-RELATED"/>
    <property type="match status" value="1"/>
</dbReference>
<evidence type="ECO:0000313" key="9">
    <source>
        <dbReference type="Proteomes" id="UP000182658"/>
    </source>
</evidence>
<evidence type="ECO:0000256" key="3">
    <source>
        <dbReference type="ARBA" id="ARBA00022723"/>
    </source>
</evidence>
<dbReference type="SUPFAM" id="SSF51735">
    <property type="entry name" value="NAD(P)-binding Rossmann-fold domains"/>
    <property type="match status" value="1"/>
</dbReference>
<evidence type="ECO:0000256" key="2">
    <source>
        <dbReference type="ARBA" id="ARBA00008072"/>
    </source>
</evidence>
<dbReference type="InterPro" id="IPR011032">
    <property type="entry name" value="GroES-like_sf"/>
</dbReference>
<dbReference type="EMBL" id="KV875101">
    <property type="protein sequence ID" value="OIW26052.1"/>
    <property type="molecule type" value="Genomic_DNA"/>
</dbReference>
<keyword evidence="3" id="KW-0479">Metal-binding</keyword>
<dbReference type="FunFam" id="3.40.50.720:FF:000039">
    <property type="entry name" value="Alcohol dehydrogenase AdhP"/>
    <property type="match status" value="1"/>
</dbReference>
<keyword evidence="5" id="KW-0560">Oxidoreductase</keyword>
<dbReference type="PANTHER" id="PTHR42940:SF8">
    <property type="entry name" value="VACUOLAR PROTEIN SORTING-ASSOCIATED PROTEIN 11"/>
    <property type="match status" value="1"/>
</dbReference>
<feature type="domain" description="Enoyl reductase (ER)" evidence="7">
    <location>
        <begin position="20"/>
        <end position="348"/>
    </location>
</feature>
<evidence type="ECO:0000256" key="6">
    <source>
        <dbReference type="ARBA" id="ARBA00023027"/>
    </source>
</evidence>
<keyword evidence="6" id="KW-0520">NAD</keyword>
<dbReference type="InterPro" id="IPR036291">
    <property type="entry name" value="NAD(P)-bd_dom_sf"/>
</dbReference>
<keyword evidence="4" id="KW-0862">Zinc</keyword>
<protein>
    <submittedName>
        <fullName evidence="8">Alcohol dehydrogenase</fullName>
    </submittedName>
</protein>
<dbReference type="SUPFAM" id="SSF50129">
    <property type="entry name" value="GroES-like"/>
    <property type="match status" value="1"/>
</dbReference>
<reference evidence="8 9" key="1">
    <citation type="submission" date="2016-10" db="EMBL/GenBank/DDBJ databases">
        <title>Draft genome sequence of Coniochaeta ligniaria NRRL30616, a lignocellulolytic fungus for bioabatement of inhibitors in plant biomass hydrolysates.</title>
        <authorList>
            <consortium name="DOE Joint Genome Institute"/>
            <person name="Jimenez D.J."/>
            <person name="Hector R.E."/>
            <person name="Riley R."/>
            <person name="Sun H."/>
            <person name="Grigoriev I.V."/>
            <person name="Van Elsas J.D."/>
            <person name="Nichols N.N."/>
        </authorList>
    </citation>
    <scope>NUCLEOTIDE SEQUENCE [LARGE SCALE GENOMIC DNA]</scope>
    <source>
        <strain evidence="8 9">NRRL 30616</strain>
    </source>
</reference>
<dbReference type="InterPro" id="IPR013149">
    <property type="entry name" value="ADH-like_C"/>
</dbReference>
<proteinExistence type="inferred from homology"/>
<name>A0A1J7JA20_9PEZI</name>
<comment type="cofactor">
    <cofactor evidence="1">
        <name>Zn(2+)</name>
        <dbReference type="ChEBI" id="CHEBI:29105"/>
    </cofactor>
</comment>
<organism evidence="8 9">
    <name type="scientific">Coniochaeta ligniaria NRRL 30616</name>
    <dbReference type="NCBI Taxonomy" id="1408157"/>
    <lineage>
        <taxon>Eukaryota</taxon>
        <taxon>Fungi</taxon>
        <taxon>Dikarya</taxon>
        <taxon>Ascomycota</taxon>
        <taxon>Pezizomycotina</taxon>
        <taxon>Sordariomycetes</taxon>
        <taxon>Sordariomycetidae</taxon>
        <taxon>Coniochaetales</taxon>
        <taxon>Coniochaetaceae</taxon>
        <taxon>Coniochaeta</taxon>
    </lineage>
</organism>
<dbReference type="Proteomes" id="UP000182658">
    <property type="component" value="Unassembled WGS sequence"/>
</dbReference>
<dbReference type="STRING" id="1408157.A0A1J7JA20"/>
<dbReference type="OrthoDB" id="1879366at2759"/>
<evidence type="ECO:0000313" key="8">
    <source>
        <dbReference type="EMBL" id="OIW26052.1"/>
    </source>
</evidence>
<dbReference type="GO" id="GO:0046872">
    <property type="term" value="F:metal ion binding"/>
    <property type="evidence" value="ECO:0007669"/>
    <property type="project" value="UniProtKB-KW"/>
</dbReference>